<evidence type="ECO:0000256" key="3">
    <source>
        <dbReference type="ARBA" id="ARBA00022679"/>
    </source>
</evidence>
<keyword evidence="7" id="KW-0067">ATP-binding</keyword>
<dbReference type="Gene3D" id="3.40.50.10330">
    <property type="entry name" value="Probable inorganic polyphosphate/atp-NAD kinase, domain 1"/>
    <property type="match status" value="1"/>
</dbReference>
<evidence type="ECO:0000256" key="8">
    <source>
        <dbReference type="ARBA" id="ARBA00022842"/>
    </source>
</evidence>
<keyword evidence="5" id="KW-0547">Nucleotide-binding</keyword>
<evidence type="ECO:0000256" key="7">
    <source>
        <dbReference type="ARBA" id="ARBA00022840"/>
    </source>
</evidence>
<keyword evidence="3" id="KW-0808">Transferase</keyword>
<dbReference type="InterPro" id="IPR017438">
    <property type="entry name" value="ATP-NAD_kinase_N"/>
</dbReference>
<dbReference type="InterPro" id="IPR005218">
    <property type="entry name" value="Diacylglycerol/lipid_kinase"/>
</dbReference>
<dbReference type="PROSITE" id="PS50146">
    <property type="entry name" value="DAGK"/>
    <property type="match status" value="1"/>
</dbReference>
<dbReference type="Pfam" id="PF19279">
    <property type="entry name" value="YegS_C"/>
    <property type="match status" value="1"/>
</dbReference>
<evidence type="ECO:0000259" key="12">
    <source>
        <dbReference type="PROSITE" id="PS50146"/>
    </source>
</evidence>
<keyword evidence="9" id="KW-0443">Lipid metabolism</keyword>
<dbReference type="InterPro" id="IPR050187">
    <property type="entry name" value="Lipid_Phosphate_FormReg"/>
</dbReference>
<dbReference type="Pfam" id="PF00781">
    <property type="entry name" value="DAGK_cat"/>
    <property type="match status" value="1"/>
</dbReference>
<dbReference type="GO" id="GO:0046872">
    <property type="term" value="F:metal ion binding"/>
    <property type="evidence" value="ECO:0007669"/>
    <property type="project" value="UniProtKB-KW"/>
</dbReference>
<dbReference type="PANTHER" id="PTHR12358">
    <property type="entry name" value="SPHINGOSINE KINASE"/>
    <property type="match status" value="1"/>
</dbReference>
<evidence type="ECO:0000256" key="11">
    <source>
        <dbReference type="ARBA" id="ARBA00023264"/>
    </source>
</evidence>
<keyword evidence="14" id="KW-1185">Reference proteome</keyword>
<dbReference type="GO" id="GO:0004143">
    <property type="term" value="F:ATP-dependent diacylglycerol kinase activity"/>
    <property type="evidence" value="ECO:0007669"/>
    <property type="project" value="TreeGrafter"/>
</dbReference>
<dbReference type="PANTHER" id="PTHR12358:SF106">
    <property type="entry name" value="LIPID KINASE YEGS"/>
    <property type="match status" value="1"/>
</dbReference>
<name>A1BI24_CHLPD</name>
<dbReference type="Proteomes" id="UP000008701">
    <property type="component" value="Chromosome"/>
</dbReference>
<dbReference type="KEGG" id="cph:Cpha266_2039"/>
<dbReference type="GO" id="GO:0005524">
    <property type="term" value="F:ATP binding"/>
    <property type="evidence" value="ECO:0007669"/>
    <property type="project" value="UniProtKB-KW"/>
</dbReference>
<protein>
    <submittedName>
        <fullName evidence="13">Diacylglycerol kinase, catalytic region</fullName>
    </submittedName>
</protein>
<keyword evidence="11" id="KW-1208">Phospholipid metabolism</keyword>
<evidence type="ECO:0000256" key="9">
    <source>
        <dbReference type="ARBA" id="ARBA00023098"/>
    </source>
</evidence>
<dbReference type="STRING" id="290317.Cpha266_2039"/>
<evidence type="ECO:0000256" key="5">
    <source>
        <dbReference type="ARBA" id="ARBA00022741"/>
    </source>
</evidence>
<evidence type="ECO:0000256" key="2">
    <source>
        <dbReference type="ARBA" id="ARBA00022516"/>
    </source>
</evidence>
<organism evidence="13 14">
    <name type="scientific">Chlorobium phaeobacteroides (strain DSM 266 / SMG 266 / 2430)</name>
    <dbReference type="NCBI Taxonomy" id="290317"/>
    <lineage>
        <taxon>Bacteria</taxon>
        <taxon>Pseudomonadati</taxon>
        <taxon>Chlorobiota</taxon>
        <taxon>Chlorobiia</taxon>
        <taxon>Chlorobiales</taxon>
        <taxon>Chlorobiaceae</taxon>
        <taxon>Chlorobium/Pelodictyon group</taxon>
        <taxon>Chlorobium</taxon>
    </lineage>
</organism>
<gene>
    <name evidence="13" type="ordered locus">Cpha266_2039</name>
</gene>
<sequence>MPKRLFYTFILNPAADKGRAASRAGWLKGLVSQRKDAVFMTTAFSGHAEEIARSASADSACLVACGGDGTLHEIVNAVVGTDVAVGIVPIGSANDFLKTFEPRRCVKQDPSFSFGSDTRLVDLGGVSVGSGVTRYFVNSLGVGLTGRIARVVKKNRWLKGELGYVHALLRVLVGYKPLKMHIKITQDDAIIELHESVFAFSISNGKIEGGKFLIAPDALLTDGLLDICILKSIPKLDFFRYVIKYIRGTHINDTNVVYCQARAVEIFLYEPEVMHLDGEVFEGVQGSVRVAVRPLALKVLMDASGLNVE</sequence>
<keyword evidence="2" id="KW-0444">Lipid biosynthesis</keyword>
<keyword evidence="4" id="KW-0479">Metal-binding</keyword>
<evidence type="ECO:0000256" key="4">
    <source>
        <dbReference type="ARBA" id="ARBA00022723"/>
    </source>
</evidence>
<dbReference type="EMBL" id="CP000492">
    <property type="protein sequence ID" value="ABL66051.1"/>
    <property type="molecule type" value="Genomic_DNA"/>
</dbReference>
<dbReference type="HOGENOM" id="CLU_045532_0_2_10"/>
<reference evidence="13 14" key="1">
    <citation type="submission" date="2006-12" db="EMBL/GenBank/DDBJ databases">
        <title>Complete sequence of Chlorobium phaeobacteroides DSM 266.</title>
        <authorList>
            <consortium name="US DOE Joint Genome Institute"/>
            <person name="Copeland A."/>
            <person name="Lucas S."/>
            <person name="Lapidus A."/>
            <person name="Barry K."/>
            <person name="Detter J.C."/>
            <person name="Glavina del Rio T."/>
            <person name="Hammon N."/>
            <person name="Israni S."/>
            <person name="Pitluck S."/>
            <person name="Goltsman E."/>
            <person name="Schmutz J."/>
            <person name="Larimer F."/>
            <person name="Land M."/>
            <person name="Hauser L."/>
            <person name="Mikhailova N."/>
            <person name="Li T."/>
            <person name="Overmann J."/>
            <person name="Bryant D.A."/>
            <person name="Richardson P."/>
        </authorList>
    </citation>
    <scope>NUCLEOTIDE SEQUENCE [LARGE SCALE GENOMIC DNA]</scope>
    <source>
        <strain evidence="13 14">DSM 266</strain>
    </source>
</reference>
<dbReference type="Gene3D" id="2.60.200.40">
    <property type="match status" value="1"/>
</dbReference>
<comment type="cofactor">
    <cofactor evidence="1">
        <name>Mg(2+)</name>
        <dbReference type="ChEBI" id="CHEBI:18420"/>
    </cofactor>
</comment>
<dbReference type="GO" id="GO:0008654">
    <property type="term" value="P:phospholipid biosynthetic process"/>
    <property type="evidence" value="ECO:0007669"/>
    <property type="project" value="UniProtKB-KW"/>
</dbReference>
<dbReference type="AlphaFoldDB" id="A1BI24"/>
<dbReference type="SUPFAM" id="SSF111331">
    <property type="entry name" value="NAD kinase/diacylglycerol kinase-like"/>
    <property type="match status" value="1"/>
</dbReference>
<keyword evidence="8" id="KW-0460">Magnesium</keyword>
<evidence type="ECO:0000313" key="13">
    <source>
        <dbReference type="EMBL" id="ABL66051.1"/>
    </source>
</evidence>
<dbReference type="GO" id="GO:0005886">
    <property type="term" value="C:plasma membrane"/>
    <property type="evidence" value="ECO:0007669"/>
    <property type="project" value="TreeGrafter"/>
</dbReference>
<dbReference type="InterPro" id="IPR016064">
    <property type="entry name" value="NAD/diacylglycerol_kinase_sf"/>
</dbReference>
<evidence type="ECO:0000256" key="1">
    <source>
        <dbReference type="ARBA" id="ARBA00001946"/>
    </source>
</evidence>
<feature type="domain" description="DAGKc" evidence="12">
    <location>
        <begin position="2"/>
        <end position="130"/>
    </location>
</feature>
<dbReference type="RefSeq" id="WP_011745855.1">
    <property type="nucleotide sequence ID" value="NC_008639.1"/>
</dbReference>
<dbReference type="NCBIfam" id="TIGR00147">
    <property type="entry name" value="YegS/Rv2252/BmrU family lipid kinase"/>
    <property type="match status" value="1"/>
</dbReference>
<evidence type="ECO:0000256" key="10">
    <source>
        <dbReference type="ARBA" id="ARBA00023209"/>
    </source>
</evidence>
<keyword evidence="6 13" id="KW-0418">Kinase</keyword>
<accession>A1BI24</accession>
<keyword evidence="10" id="KW-0594">Phospholipid biosynthesis</keyword>
<dbReference type="eggNOG" id="COG1597">
    <property type="taxonomic scope" value="Bacteria"/>
</dbReference>
<evidence type="ECO:0000256" key="6">
    <source>
        <dbReference type="ARBA" id="ARBA00022777"/>
    </source>
</evidence>
<evidence type="ECO:0000313" key="14">
    <source>
        <dbReference type="Proteomes" id="UP000008701"/>
    </source>
</evidence>
<proteinExistence type="predicted"/>
<dbReference type="InterPro" id="IPR001206">
    <property type="entry name" value="Diacylglycerol_kinase_cat_dom"/>
</dbReference>
<dbReference type="OrthoDB" id="9786026at2"/>
<dbReference type="InterPro" id="IPR045540">
    <property type="entry name" value="YegS/DAGK_C"/>
</dbReference>